<dbReference type="Proteomes" id="UP000789375">
    <property type="component" value="Unassembled WGS sequence"/>
</dbReference>
<comment type="caution">
    <text evidence="1">The sequence shown here is derived from an EMBL/GenBank/DDBJ whole genome shotgun (WGS) entry which is preliminary data.</text>
</comment>
<feature type="non-terminal residue" evidence="1">
    <location>
        <position position="59"/>
    </location>
</feature>
<name>A0A9N9D5D5_FUNMO</name>
<keyword evidence="2" id="KW-1185">Reference proteome</keyword>
<organism evidence="1 2">
    <name type="scientific">Funneliformis mosseae</name>
    <name type="common">Endomycorrhizal fungus</name>
    <name type="synonym">Glomus mosseae</name>
    <dbReference type="NCBI Taxonomy" id="27381"/>
    <lineage>
        <taxon>Eukaryota</taxon>
        <taxon>Fungi</taxon>
        <taxon>Fungi incertae sedis</taxon>
        <taxon>Mucoromycota</taxon>
        <taxon>Glomeromycotina</taxon>
        <taxon>Glomeromycetes</taxon>
        <taxon>Glomerales</taxon>
        <taxon>Glomeraceae</taxon>
        <taxon>Funneliformis</taxon>
    </lineage>
</organism>
<reference evidence="1" key="1">
    <citation type="submission" date="2021-06" db="EMBL/GenBank/DDBJ databases">
        <authorList>
            <person name="Kallberg Y."/>
            <person name="Tangrot J."/>
            <person name="Rosling A."/>
        </authorList>
    </citation>
    <scope>NUCLEOTIDE SEQUENCE</scope>
    <source>
        <strain evidence="1">87-6 pot B 2015</strain>
    </source>
</reference>
<protein>
    <submittedName>
        <fullName evidence="1">12669_t:CDS:1</fullName>
    </submittedName>
</protein>
<dbReference type="EMBL" id="CAJVPP010003208">
    <property type="protein sequence ID" value="CAG8623468.1"/>
    <property type="molecule type" value="Genomic_DNA"/>
</dbReference>
<proteinExistence type="predicted"/>
<evidence type="ECO:0000313" key="1">
    <source>
        <dbReference type="EMBL" id="CAG8623468.1"/>
    </source>
</evidence>
<gene>
    <name evidence="1" type="ORF">FMOSSE_LOCUS10110</name>
</gene>
<evidence type="ECO:0000313" key="2">
    <source>
        <dbReference type="Proteomes" id="UP000789375"/>
    </source>
</evidence>
<sequence length="59" mass="6819">MDLYSKISRLVFTKDEKAALRAYFTKNPIQEEKAAIILPTCEDDSEKVQYLQNLLKPEA</sequence>
<dbReference type="AlphaFoldDB" id="A0A9N9D5D5"/>
<accession>A0A9N9D5D5</accession>